<comment type="caution">
    <text evidence="1">The sequence shown here is derived from an EMBL/GenBank/DDBJ whole genome shotgun (WGS) entry which is preliminary data.</text>
</comment>
<evidence type="ECO:0000313" key="1">
    <source>
        <dbReference type="EMBL" id="KKN69054.1"/>
    </source>
</evidence>
<protein>
    <submittedName>
        <fullName evidence="1">Uncharacterized protein</fullName>
    </submittedName>
</protein>
<name>A0A0F9SQ57_9ZZZZ</name>
<accession>A0A0F9SQ57</accession>
<gene>
    <name evidence="1" type="ORF">LCGC14_0445260</name>
</gene>
<proteinExistence type="predicted"/>
<reference evidence="1" key="1">
    <citation type="journal article" date="2015" name="Nature">
        <title>Complex archaea that bridge the gap between prokaryotes and eukaryotes.</title>
        <authorList>
            <person name="Spang A."/>
            <person name="Saw J.H."/>
            <person name="Jorgensen S.L."/>
            <person name="Zaremba-Niedzwiedzka K."/>
            <person name="Martijn J."/>
            <person name="Lind A.E."/>
            <person name="van Eijk R."/>
            <person name="Schleper C."/>
            <person name="Guy L."/>
            <person name="Ettema T.J."/>
        </authorList>
    </citation>
    <scope>NUCLEOTIDE SEQUENCE</scope>
</reference>
<dbReference type="AlphaFoldDB" id="A0A0F9SQ57"/>
<organism evidence="1">
    <name type="scientific">marine sediment metagenome</name>
    <dbReference type="NCBI Taxonomy" id="412755"/>
    <lineage>
        <taxon>unclassified sequences</taxon>
        <taxon>metagenomes</taxon>
        <taxon>ecological metagenomes</taxon>
    </lineage>
</organism>
<sequence>MAAEQSPEERQKQERAFFEQMRQFPLQPFVPQQQLPPGFHPFGVPDILRNLARARAQQTPERYWADLARIYQAEGWKRAEEWLERGRRAS</sequence>
<dbReference type="EMBL" id="LAZR01000434">
    <property type="protein sequence ID" value="KKN69054.1"/>
    <property type="molecule type" value="Genomic_DNA"/>
</dbReference>